<name>H1PQZ0_9FUSO</name>
<dbReference type="GO" id="GO:0016740">
    <property type="term" value="F:transferase activity"/>
    <property type="evidence" value="ECO:0007669"/>
    <property type="project" value="UniProtKB-KW"/>
</dbReference>
<dbReference type="BioCyc" id="FSP457404-HMP:GTSQ-835-MONOMER"/>
<reference evidence="3 4" key="1">
    <citation type="submission" date="2012-07" db="EMBL/GenBank/DDBJ databases">
        <title>The Genome Sequence of Fusobacterium ulcerans 12_1B.</title>
        <authorList>
            <consortium name="The Broad Institute Genome Sequencing Platform"/>
            <person name="Earl A."/>
            <person name="Ward D."/>
            <person name="Feldgarden M."/>
            <person name="Gevers D."/>
            <person name="Strauss J."/>
            <person name="Ambrose C.E."/>
            <person name="Allen-Vercoe E."/>
            <person name="Walker B."/>
            <person name="Young S.K."/>
            <person name="Zeng Q."/>
            <person name="Gargeya S."/>
            <person name="Fitzgerald M."/>
            <person name="Haas B."/>
            <person name="Abouelleil A."/>
            <person name="Alvarado L."/>
            <person name="Arachchi H.M."/>
            <person name="Berlin A.M."/>
            <person name="Chapman S.B."/>
            <person name="Goldberg J."/>
            <person name="Griggs A."/>
            <person name="Gujja S."/>
            <person name="Hansen M."/>
            <person name="Howarth C."/>
            <person name="Imamovic A."/>
            <person name="Larimer J."/>
            <person name="McCowen C."/>
            <person name="Montmayeur A."/>
            <person name="Murphy C."/>
            <person name="Neiman D."/>
            <person name="Pearson M."/>
            <person name="Priest M."/>
            <person name="Roberts A."/>
            <person name="Saif S."/>
            <person name="Shea T."/>
            <person name="Sisk P."/>
            <person name="Sykes S."/>
            <person name="Wortman J."/>
            <person name="Nusbaum C."/>
            <person name="Birren B."/>
        </authorList>
    </citation>
    <scope>NUCLEOTIDE SEQUENCE [LARGE SCALE GENOMIC DNA]</scope>
    <source>
        <strain evidence="3 4">12_1B</strain>
    </source>
</reference>
<dbReference type="Proteomes" id="UP000003233">
    <property type="component" value="Unassembled WGS sequence"/>
</dbReference>
<dbReference type="Pfam" id="PF00132">
    <property type="entry name" value="Hexapep"/>
    <property type="match status" value="2"/>
</dbReference>
<dbReference type="RefSeq" id="WP_008696242.1">
    <property type="nucleotide sequence ID" value="NZ_KE161007.1"/>
</dbReference>
<dbReference type="PATRIC" id="fig|457404.5.peg.432"/>
<dbReference type="Gene3D" id="6.20.70.30">
    <property type="match status" value="1"/>
</dbReference>
<protein>
    <recommendedName>
        <fullName evidence="5">N-acetyltransferase</fullName>
    </recommendedName>
</protein>
<sequence>MSKGDNLLLGKYVIIGENVKLGKNVKIDDFARILDNVEIGDNSYVGAFSTIGEEGIDYFNKSKEKGMTKIGKKCIIRSNTVIYHSVNIGDNFQTGHKVTIREHSEIGDNVRIGTLSDIQGYCKIGNYVNLHSNVHIGQKSEIDDFVWIFPYCILTNDPTPPSTELKGVKIGKFTVVAAGSIILPGLKIGKDSLIGAKTLVNKNVEDNVVVIGNPMKNIGNINRIKNKTTGKEVYPWKYYFDRGMPWEGIGYTNWKKMRGEK</sequence>
<dbReference type="SUPFAM" id="SSF51161">
    <property type="entry name" value="Trimeric LpxA-like enzymes"/>
    <property type="match status" value="1"/>
</dbReference>
<keyword evidence="2" id="KW-0677">Repeat</keyword>
<dbReference type="CDD" id="cd03358">
    <property type="entry name" value="LbH_WxcM_N_like"/>
    <property type="match status" value="1"/>
</dbReference>
<dbReference type="PANTHER" id="PTHR43300:SF4">
    <property type="entry name" value="ACYL-[ACYL-CARRIER-PROTEIN]--UDP-N-ACETYLGLUCOSAMINE O-ACYLTRANSFERASE"/>
    <property type="match status" value="1"/>
</dbReference>
<evidence type="ECO:0000256" key="2">
    <source>
        <dbReference type="ARBA" id="ARBA00022737"/>
    </source>
</evidence>
<dbReference type="AlphaFoldDB" id="H1PQZ0"/>
<evidence type="ECO:0000313" key="3">
    <source>
        <dbReference type="EMBL" id="EHO82803.1"/>
    </source>
</evidence>
<gene>
    <name evidence="3" type="ORF">HMPREF0402_00833</name>
</gene>
<dbReference type="EMBL" id="AGWJ02000002">
    <property type="protein sequence ID" value="EHO82803.1"/>
    <property type="molecule type" value="Genomic_DNA"/>
</dbReference>
<dbReference type="HOGENOM" id="CLU_051638_9_0_0"/>
<evidence type="ECO:0008006" key="5">
    <source>
        <dbReference type="Google" id="ProtNLM"/>
    </source>
</evidence>
<dbReference type="Gene3D" id="2.160.10.10">
    <property type="entry name" value="Hexapeptide repeat proteins"/>
    <property type="match status" value="1"/>
</dbReference>
<dbReference type="InterPro" id="IPR001451">
    <property type="entry name" value="Hexapep"/>
</dbReference>
<dbReference type="InterPro" id="IPR011004">
    <property type="entry name" value="Trimer_LpxA-like_sf"/>
</dbReference>
<dbReference type="PANTHER" id="PTHR43300">
    <property type="entry name" value="ACETYLTRANSFERASE"/>
    <property type="match status" value="1"/>
</dbReference>
<accession>H1PQZ0</accession>
<evidence type="ECO:0000313" key="4">
    <source>
        <dbReference type="Proteomes" id="UP000003233"/>
    </source>
</evidence>
<evidence type="ECO:0000256" key="1">
    <source>
        <dbReference type="ARBA" id="ARBA00022679"/>
    </source>
</evidence>
<keyword evidence="1" id="KW-0808">Transferase</keyword>
<keyword evidence="4" id="KW-1185">Reference proteome</keyword>
<proteinExistence type="predicted"/>
<organism evidence="3 4">
    <name type="scientific">Fusobacterium ulcerans 12-1B</name>
    <dbReference type="NCBI Taxonomy" id="457404"/>
    <lineage>
        <taxon>Bacteria</taxon>
        <taxon>Fusobacteriati</taxon>
        <taxon>Fusobacteriota</taxon>
        <taxon>Fusobacteriia</taxon>
        <taxon>Fusobacteriales</taxon>
        <taxon>Fusobacteriaceae</taxon>
        <taxon>Fusobacterium</taxon>
    </lineage>
</organism>
<comment type="caution">
    <text evidence="3">The sequence shown here is derived from an EMBL/GenBank/DDBJ whole genome shotgun (WGS) entry which is preliminary data.</text>
</comment>
<dbReference type="InterPro" id="IPR018357">
    <property type="entry name" value="Hexapep_transf_CS"/>
</dbReference>
<dbReference type="InterPro" id="IPR050179">
    <property type="entry name" value="Trans_hexapeptide_repeat"/>
</dbReference>
<dbReference type="PROSITE" id="PS00101">
    <property type="entry name" value="HEXAPEP_TRANSFERASES"/>
    <property type="match status" value="2"/>
</dbReference>